<organism evidence="3 4">
    <name type="scientific">Enhygromyxa salina</name>
    <dbReference type="NCBI Taxonomy" id="215803"/>
    <lineage>
        <taxon>Bacteria</taxon>
        <taxon>Pseudomonadati</taxon>
        <taxon>Myxococcota</taxon>
        <taxon>Polyangia</taxon>
        <taxon>Nannocystales</taxon>
        <taxon>Nannocystaceae</taxon>
        <taxon>Enhygromyxa</taxon>
    </lineage>
</organism>
<evidence type="ECO:0000313" key="4">
    <source>
        <dbReference type="Proteomes" id="UP000237968"/>
    </source>
</evidence>
<sequence length="361" mass="39501">MAREPGELRHDAARSFRGVVGAPTPPVELLYEDELGPSLGLGARLVVIPAAEVEPPPPPPPPPRRPAGLEGVSFVLLLGSDNRTQKVVGRTDSMIVAAFRDRDGKVAAFSIPRDLWVALPDVGALHEEGRDHARISSVVRVGEARLGKGEGMPLLRRTLLEQLGIRIDRYASVDFQGFEALIDELGGIDVEVECPIIDCFWINGTEAPCEMMTVEAGRNHMDGATALSFVRSRHGTGDRDRTKRQQVVLLGFAETVRAGGLRGLPGLWRRASPFVTTDLSRDDAAYYASFAIENQVAAIGGFSIKHPMTARHVTPDGKHVLILDREQFEAALAKMFERELPALRERKRCPAPDAALTFRDR</sequence>
<dbReference type="PANTHER" id="PTHR33392">
    <property type="entry name" value="POLYISOPRENYL-TEICHOIC ACID--PEPTIDOGLYCAN TEICHOIC ACID TRANSFERASE TAGU"/>
    <property type="match status" value="1"/>
</dbReference>
<dbReference type="PANTHER" id="PTHR33392:SF6">
    <property type="entry name" value="POLYISOPRENYL-TEICHOIC ACID--PEPTIDOGLYCAN TEICHOIC ACID TRANSFERASE TAGU"/>
    <property type="match status" value="1"/>
</dbReference>
<name>A0A2S9XAI1_9BACT</name>
<dbReference type="Proteomes" id="UP000237968">
    <property type="component" value="Unassembled WGS sequence"/>
</dbReference>
<dbReference type="Pfam" id="PF03816">
    <property type="entry name" value="LytR_cpsA_psr"/>
    <property type="match status" value="1"/>
</dbReference>
<protein>
    <submittedName>
        <fullName evidence="3">Regulatory protein MsrR</fullName>
    </submittedName>
</protein>
<keyword evidence="4" id="KW-1185">Reference proteome</keyword>
<dbReference type="InterPro" id="IPR050922">
    <property type="entry name" value="LytR/CpsA/Psr_CW_biosynth"/>
</dbReference>
<evidence type="ECO:0000259" key="2">
    <source>
        <dbReference type="Pfam" id="PF03816"/>
    </source>
</evidence>
<dbReference type="Gene3D" id="3.40.630.190">
    <property type="entry name" value="LCP protein"/>
    <property type="match status" value="1"/>
</dbReference>
<evidence type="ECO:0000313" key="3">
    <source>
        <dbReference type="EMBL" id="PRP89874.1"/>
    </source>
</evidence>
<dbReference type="AlphaFoldDB" id="A0A2S9XAI1"/>
<evidence type="ECO:0000256" key="1">
    <source>
        <dbReference type="ARBA" id="ARBA00006068"/>
    </source>
</evidence>
<comment type="caution">
    <text evidence="3">The sequence shown here is derived from an EMBL/GenBank/DDBJ whole genome shotgun (WGS) entry which is preliminary data.</text>
</comment>
<accession>A0A2S9XAI1</accession>
<comment type="similarity">
    <text evidence="1">Belongs to the LytR/CpsA/Psr (LCP) family.</text>
</comment>
<reference evidence="3 4" key="1">
    <citation type="submission" date="2018-03" db="EMBL/GenBank/DDBJ databases">
        <title>Draft Genome Sequences of the Obligatory Marine Myxobacteria Enhygromyxa salina SWB005.</title>
        <authorList>
            <person name="Poehlein A."/>
            <person name="Moghaddam J.A."/>
            <person name="Harms H."/>
            <person name="Alanjari M."/>
            <person name="Koenig G.M."/>
            <person name="Daniel R."/>
            <person name="Schaeberle T.F."/>
        </authorList>
    </citation>
    <scope>NUCLEOTIDE SEQUENCE [LARGE SCALE GENOMIC DNA]</scope>
    <source>
        <strain evidence="3 4">SWB005</strain>
    </source>
</reference>
<proteinExistence type="inferred from homology"/>
<dbReference type="NCBIfam" id="TIGR00350">
    <property type="entry name" value="lytR_cpsA_psr"/>
    <property type="match status" value="1"/>
</dbReference>
<dbReference type="InterPro" id="IPR004474">
    <property type="entry name" value="LytR_CpsA_psr"/>
</dbReference>
<dbReference type="EMBL" id="PVNK01000312">
    <property type="protein sequence ID" value="PRP89874.1"/>
    <property type="molecule type" value="Genomic_DNA"/>
</dbReference>
<feature type="domain" description="Cell envelope-related transcriptional attenuator" evidence="2">
    <location>
        <begin position="90"/>
        <end position="254"/>
    </location>
</feature>
<gene>
    <name evidence="3" type="primary">msrR</name>
    <name evidence="3" type="ORF">ENSA5_70280</name>
</gene>